<name>A0A921ZB16_MANSE</name>
<reference evidence="2" key="2">
    <citation type="submission" date="2020-12" db="EMBL/GenBank/DDBJ databases">
        <authorList>
            <person name="Kanost M."/>
        </authorList>
    </citation>
    <scope>NUCLEOTIDE SEQUENCE</scope>
</reference>
<dbReference type="EMBL" id="JH668466">
    <property type="protein sequence ID" value="KAG6454358.1"/>
    <property type="molecule type" value="Genomic_DNA"/>
</dbReference>
<dbReference type="PROSITE" id="PS50878">
    <property type="entry name" value="RT_POL"/>
    <property type="match status" value="1"/>
</dbReference>
<reference evidence="2" key="1">
    <citation type="journal article" date="2016" name="Insect Biochem. Mol. Biol.">
        <title>Multifaceted biological insights from a draft genome sequence of the tobacco hornworm moth, Manduca sexta.</title>
        <authorList>
            <person name="Kanost M.R."/>
            <person name="Arrese E.L."/>
            <person name="Cao X."/>
            <person name="Chen Y.R."/>
            <person name="Chellapilla S."/>
            <person name="Goldsmith M.R."/>
            <person name="Grosse-Wilde E."/>
            <person name="Heckel D.G."/>
            <person name="Herndon N."/>
            <person name="Jiang H."/>
            <person name="Papanicolaou A."/>
            <person name="Qu J."/>
            <person name="Soulages J.L."/>
            <person name="Vogel H."/>
            <person name="Walters J."/>
            <person name="Waterhouse R.M."/>
            <person name="Ahn S.J."/>
            <person name="Almeida F.C."/>
            <person name="An C."/>
            <person name="Aqrawi P."/>
            <person name="Bretschneider A."/>
            <person name="Bryant W.B."/>
            <person name="Bucks S."/>
            <person name="Chao H."/>
            <person name="Chevignon G."/>
            <person name="Christen J.M."/>
            <person name="Clarke D.F."/>
            <person name="Dittmer N.T."/>
            <person name="Ferguson L.C.F."/>
            <person name="Garavelou S."/>
            <person name="Gordon K.H.J."/>
            <person name="Gunaratna R.T."/>
            <person name="Han Y."/>
            <person name="Hauser F."/>
            <person name="He Y."/>
            <person name="Heidel-Fischer H."/>
            <person name="Hirsh A."/>
            <person name="Hu Y."/>
            <person name="Jiang H."/>
            <person name="Kalra D."/>
            <person name="Klinner C."/>
            <person name="Konig C."/>
            <person name="Kovar C."/>
            <person name="Kroll A.R."/>
            <person name="Kuwar S.S."/>
            <person name="Lee S.L."/>
            <person name="Lehman R."/>
            <person name="Li K."/>
            <person name="Li Z."/>
            <person name="Liang H."/>
            <person name="Lovelace S."/>
            <person name="Lu Z."/>
            <person name="Mansfield J.H."/>
            <person name="McCulloch K.J."/>
            <person name="Mathew T."/>
            <person name="Morton B."/>
            <person name="Muzny D.M."/>
            <person name="Neunemann D."/>
            <person name="Ongeri F."/>
            <person name="Pauchet Y."/>
            <person name="Pu L.L."/>
            <person name="Pyrousis I."/>
            <person name="Rao X.J."/>
            <person name="Redding A."/>
            <person name="Roesel C."/>
            <person name="Sanchez-Gracia A."/>
            <person name="Schaack S."/>
            <person name="Shukla A."/>
            <person name="Tetreau G."/>
            <person name="Wang Y."/>
            <person name="Xiong G.H."/>
            <person name="Traut W."/>
            <person name="Walsh T.K."/>
            <person name="Worley K.C."/>
            <person name="Wu D."/>
            <person name="Wu W."/>
            <person name="Wu Y.Q."/>
            <person name="Zhang X."/>
            <person name="Zou Z."/>
            <person name="Zucker H."/>
            <person name="Briscoe A.D."/>
            <person name="Burmester T."/>
            <person name="Clem R.J."/>
            <person name="Feyereisen R."/>
            <person name="Grimmelikhuijzen C.J.P."/>
            <person name="Hamodrakas S.J."/>
            <person name="Hansson B.S."/>
            <person name="Huguet E."/>
            <person name="Jermiin L.S."/>
            <person name="Lan Q."/>
            <person name="Lehman H.K."/>
            <person name="Lorenzen M."/>
            <person name="Merzendorfer H."/>
            <person name="Michalopoulos I."/>
            <person name="Morton D.B."/>
            <person name="Muthukrishnan S."/>
            <person name="Oakeshott J.G."/>
            <person name="Palmer W."/>
            <person name="Park Y."/>
            <person name="Passarelli A.L."/>
            <person name="Rozas J."/>
            <person name="Schwartz L.M."/>
            <person name="Smith W."/>
            <person name="Southgate A."/>
            <person name="Vilcinskas A."/>
            <person name="Vogt R."/>
            <person name="Wang P."/>
            <person name="Werren J."/>
            <person name="Yu X.Q."/>
            <person name="Zhou J.J."/>
            <person name="Brown S.J."/>
            <person name="Scherer S.E."/>
            <person name="Richards S."/>
            <person name="Blissard G.W."/>
        </authorList>
    </citation>
    <scope>NUCLEOTIDE SEQUENCE</scope>
</reference>
<dbReference type="Pfam" id="PF14529">
    <property type="entry name" value="Exo_endo_phos_2"/>
    <property type="match status" value="1"/>
</dbReference>
<proteinExistence type="predicted"/>
<sequence>MNIQGYTVTIIQVYAPTEAASEYEIDEFYKTVDEALKTAHKYIILMGDFNAKIGVPEKDEHLVMKQYGYGKRNDRGQRLVDFALENKLTIINTCFKKKQNKRWTWRSPNGEYKNEIDYILSNQPKIFQNIGTMNLNYPSDHRLIRATVKLTGHKISRIKFTNKQISQLKSEKEISNYKENLSSMLSDPFVYNDNTTVQTYYDKITIAIANSLKLARERKEEYKRHKILSSPTINLLQRRKELQKTKNKSRSMKNELAALYKLVNKYIKYDYAKYRQNIIEKHLHFTGSTKKAYKQIRTSKTWIEGLSDKKDKSDKDLNKRTDIITAATDFYKRLYSDKIQTTRIQINRVRQDIDETIQKIDGTEIKEAIKRLKLEKSPGSDYITNEALKAAHDILTKPLVKLFNMILQKAETPTQWSESNIILIYKKGDPKDIGNYRPISLLPSLYKLFSIIINTRISPTIEAKQPIEQAGFRKGFSTIDHIHTIELIIEKYQEQQRPLYLAFIDYQKAFDTVTHASIWESLKEQRVNEKYIRVIRSIYSNNKGKIKLETLGKSFPIERGVRQGDPLSPKIFIAILENVINKVEWTGLGLYIQGVFLSHLRFADDIVVLSETSSQLQHMIKSLQLASAK</sequence>
<organism evidence="2 3">
    <name type="scientific">Manduca sexta</name>
    <name type="common">Tobacco hawkmoth</name>
    <name type="synonym">Tobacco hornworm</name>
    <dbReference type="NCBI Taxonomy" id="7130"/>
    <lineage>
        <taxon>Eukaryota</taxon>
        <taxon>Metazoa</taxon>
        <taxon>Ecdysozoa</taxon>
        <taxon>Arthropoda</taxon>
        <taxon>Hexapoda</taxon>
        <taxon>Insecta</taxon>
        <taxon>Pterygota</taxon>
        <taxon>Neoptera</taxon>
        <taxon>Endopterygota</taxon>
        <taxon>Lepidoptera</taxon>
        <taxon>Glossata</taxon>
        <taxon>Ditrysia</taxon>
        <taxon>Bombycoidea</taxon>
        <taxon>Sphingidae</taxon>
        <taxon>Sphinginae</taxon>
        <taxon>Sphingini</taxon>
        <taxon>Manduca</taxon>
    </lineage>
</organism>
<gene>
    <name evidence="2" type="ORF">O3G_MSEX008707</name>
</gene>
<dbReference type="Proteomes" id="UP000791440">
    <property type="component" value="Unassembled WGS sequence"/>
</dbReference>
<keyword evidence="3" id="KW-1185">Reference proteome</keyword>
<evidence type="ECO:0000313" key="3">
    <source>
        <dbReference type="Proteomes" id="UP000791440"/>
    </source>
</evidence>
<evidence type="ECO:0000259" key="1">
    <source>
        <dbReference type="PROSITE" id="PS50878"/>
    </source>
</evidence>
<dbReference type="InterPro" id="IPR005135">
    <property type="entry name" value="Endo/exonuclease/phosphatase"/>
</dbReference>
<feature type="non-terminal residue" evidence="2">
    <location>
        <position position="629"/>
    </location>
</feature>
<dbReference type="PANTHER" id="PTHR19446">
    <property type="entry name" value="REVERSE TRANSCRIPTASES"/>
    <property type="match status" value="1"/>
</dbReference>
<dbReference type="AlphaFoldDB" id="A0A921ZB16"/>
<dbReference type="CDD" id="cd01650">
    <property type="entry name" value="RT_nLTR_like"/>
    <property type="match status" value="1"/>
</dbReference>
<dbReference type="InterPro" id="IPR000477">
    <property type="entry name" value="RT_dom"/>
</dbReference>
<protein>
    <recommendedName>
        <fullName evidence="1">Reverse transcriptase domain-containing protein</fullName>
    </recommendedName>
</protein>
<dbReference type="GO" id="GO:0003824">
    <property type="term" value="F:catalytic activity"/>
    <property type="evidence" value="ECO:0007669"/>
    <property type="project" value="InterPro"/>
</dbReference>
<evidence type="ECO:0000313" key="2">
    <source>
        <dbReference type="EMBL" id="KAG6454358.1"/>
    </source>
</evidence>
<feature type="domain" description="Reverse transcriptase" evidence="1">
    <location>
        <begin position="405"/>
        <end position="629"/>
    </location>
</feature>
<comment type="caution">
    <text evidence="2">The sequence shown here is derived from an EMBL/GenBank/DDBJ whole genome shotgun (WGS) entry which is preliminary data.</text>
</comment>
<dbReference type="Pfam" id="PF00078">
    <property type="entry name" value="RVT_1"/>
    <property type="match status" value="1"/>
</dbReference>
<accession>A0A921ZB16</accession>